<proteinExistence type="predicted"/>
<dbReference type="AlphaFoldDB" id="A0A7J6B4Z2"/>
<reference evidence="1 2" key="1">
    <citation type="submission" date="2020-02" db="EMBL/GenBank/DDBJ databases">
        <title>A chromosome-scale genome assembly of the black bullhead catfish (Ameiurus melas).</title>
        <authorList>
            <person name="Wen M."/>
            <person name="Zham M."/>
            <person name="Cabau C."/>
            <person name="Klopp C."/>
            <person name="Donnadieu C."/>
            <person name="Roques C."/>
            <person name="Bouchez O."/>
            <person name="Lampietro C."/>
            <person name="Jouanno E."/>
            <person name="Herpin A."/>
            <person name="Louis A."/>
            <person name="Berthelot C."/>
            <person name="Parey E."/>
            <person name="Roest-Crollius H."/>
            <person name="Braasch I."/>
            <person name="Postlethwait J."/>
            <person name="Robinson-Rechavi M."/>
            <person name="Echchiki A."/>
            <person name="Begum T."/>
            <person name="Montfort J."/>
            <person name="Schartl M."/>
            <person name="Bobe J."/>
            <person name="Guiguen Y."/>
        </authorList>
    </citation>
    <scope>NUCLEOTIDE SEQUENCE [LARGE SCALE GENOMIC DNA]</scope>
    <source>
        <strain evidence="1">M_S1</strain>
        <tissue evidence="1">Blood</tissue>
    </source>
</reference>
<gene>
    <name evidence="1" type="ORF">AMELA_G00048860</name>
</gene>
<dbReference type="Gene3D" id="2.60.200.20">
    <property type="match status" value="1"/>
</dbReference>
<organism evidence="1 2">
    <name type="scientific">Ameiurus melas</name>
    <name type="common">Black bullhead</name>
    <name type="synonym">Silurus melas</name>
    <dbReference type="NCBI Taxonomy" id="219545"/>
    <lineage>
        <taxon>Eukaryota</taxon>
        <taxon>Metazoa</taxon>
        <taxon>Chordata</taxon>
        <taxon>Craniata</taxon>
        <taxon>Vertebrata</taxon>
        <taxon>Euteleostomi</taxon>
        <taxon>Actinopterygii</taxon>
        <taxon>Neopterygii</taxon>
        <taxon>Teleostei</taxon>
        <taxon>Ostariophysi</taxon>
        <taxon>Siluriformes</taxon>
        <taxon>Ictaluridae</taxon>
        <taxon>Ameiurus</taxon>
    </lineage>
</organism>
<sequence>MSLTSWFLVSSGGTRQRLPREMISVGRDDCELMLQVMLDFSIRTFAISLHMDLVGLTQSIAMVTAEQVGVADSAQPKSPSRGRVAVVIRLPITQRMLKHIADKTDFFKVTH</sequence>
<comment type="caution">
    <text evidence="1">The sequence shown here is derived from an EMBL/GenBank/DDBJ whole genome shotgun (WGS) entry which is preliminary data.</text>
</comment>
<keyword evidence="2" id="KW-1185">Reference proteome</keyword>
<protein>
    <submittedName>
        <fullName evidence="1">Uncharacterized protein</fullName>
    </submittedName>
</protein>
<dbReference type="Proteomes" id="UP000593565">
    <property type="component" value="Unassembled WGS sequence"/>
</dbReference>
<evidence type="ECO:0000313" key="1">
    <source>
        <dbReference type="EMBL" id="KAF4090173.1"/>
    </source>
</evidence>
<name>A0A7J6B4Z2_AMEME</name>
<accession>A0A7J6B4Z2</accession>
<dbReference type="EMBL" id="JAAGNN010000004">
    <property type="protein sequence ID" value="KAF4090173.1"/>
    <property type="molecule type" value="Genomic_DNA"/>
</dbReference>
<evidence type="ECO:0000313" key="2">
    <source>
        <dbReference type="Proteomes" id="UP000593565"/>
    </source>
</evidence>